<reference evidence="1" key="1">
    <citation type="submission" date="2018-05" db="EMBL/GenBank/DDBJ databases">
        <authorList>
            <person name="Lanie J.A."/>
            <person name="Ng W.-L."/>
            <person name="Kazmierczak K.M."/>
            <person name="Andrzejewski T.M."/>
            <person name="Davidsen T.M."/>
            <person name="Wayne K.J."/>
            <person name="Tettelin H."/>
            <person name="Glass J.I."/>
            <person name="Rusch D."/>
            <person name="Podicherti R."/>
            <person name="Tsui H.-C.T."/>
            <person name="Winkler M.E."/>
        </authorList>
    </citation>
    <scope>NUCLEOTIDE SEQUENCE</scope>
</reference>
<evidence type="ECO:0000313" key="1">
    <source>
        <dbReference type="EMBL" id="SVA89359.1"/>
    </source>
</evidence>
<proteinExistence type="predicted"/>
<sequence length="25" mass="2775">CASPKHIAAWHDLLRQPSPVIHQVA</sequence>
<protein>
    <submittedName>
        <fullName evidence="1">Uncharacterized protein</fullName>
    </submittedName>
</protein>
<dbReference type="AlphaFoldDB" id="A0A381ZJK6"/>
<feature type="non-terminal residue" evidence="1">
    <location>
        <position position="1"/>
    </location>
</feature>
<gene>
    <name evidence="1" type="ORF">METZ01_LOCUS142213</name>
</gene>
<organism evidence="1">
    <name type="scientific">marine metagenome</name>
    <dbReference type="NCBI Taxonomy" id="408172"/>
    <lineage>
        <taxon>unclassified sequences</taxon>
        <taxon>metagenomes</taxon>
        <taxon>ecological metagenomes</taxon>
    </lineage>
</organism>
<name>A0A381ZJK6_9ZZZZ</name>
<dbReference type="EMBL" id="UINC01021559">
    <property type="protein sequence ID" value="SVA89359.1"/>
    <property type="molecule type" value="Genomic_DNA"/>
</dbReference>
<accession>A0A381ZJK6</accession>